<dbReference type="PROSITE" id="PS51318">
    <property type="entry name" value="TAT"/>
    <property type="match status" value="1"/>
</dbReference>
<evidence type="ECO:0008006" key="3">
    <source>
        <dbReference type="Google" id="ProtNLM"/>
    </source>
</evidence>
<dbReference type="EMBL" id="AP023356">
    <property type="protein sequence ID" value="BCJ40824.1"/>
    <property type="molecule type" value="Genomic_DNA"/>
</dbReference>
<keyword evidence="2" id="KW-1185">Reference proteome</keyword>
<organism evidence="1 2">
    <name type="scientific">Actinoplanes ianthinogenes</name>
    <dbReference type="NCBI Taxonomy" id="122358"/>
    <lineage>
        <taxon>Bacteria</taxon>
        <taxon>Bacillati</taxon>
        <taxon>Actinomycetota</taxon>
        <taxon>Actinomycetes</taxon>
        <taxon>Micromonosporales</taxon>
        <taxon>Micromonosporaceae</taxon>
        <taxon>Actinoplanes</taxon>
    </lineage>
</organism>
<dbReference type="InterPro" id="IPR011044">
    <property type="entry name" value="Quino_amine_DH_bsu"/>
</dbReference>
<gene>
    <name evidence="1" type="ORF">Aiant_14810</name>
</gene>
<accession>A0ABM7LNP4</accession>
<dbReference type="SUPFAM" id="SSF50969">
    <property type="entry name" value="YVTN repeat-like/Quinoprotein amine dehydrogenase"/>
    <property type="match status" value="1"/>
</dbReference>
<evidence type="ECO:0000313" key="1">
    <source>
        <dbReference type="EMBL" id="BCJ40824.1"/>
    </source>
</evidence>
<protein>
    <recommendedName>
        <fullName evidence="3">Secreted protein</fullName>
    </recommendedName>
</protein>
<proteinExistence type="predicted"/>
<dbReference type="PROSITE" id="PS51257">
    <property type="entry name" value="PROKAR_LIPOPROTEIN"/>
    <property type="match status" value="1"/>
</dbReference>
<dbReference type="Proteomes" id="UP000676967">
    <property type="component" value="Chromosome"/>
</dbReference>
<reference evidence="1 2" key="1">
    <citation type="submission" date="2020-08" db="EMBL/GenBank/DDBJ databases">
        <title>Whole genome shotgun sequence of Actinoplanes ianthinogenes NBRC 13996.</title>
        <authorList>
            <person name="Komaki H."/>
            <person name="Tamura T."/>
        </authorList>
    </citation>
    <scope>NUCLEOTIDE SEQUENCE [LARGE SCALE GENOMIC DNA]</scope>
    <source>
        <strain evidence="1 2">NBRC 13996</strain>
    </source>
</reference>
<sequence length="399" mass="41066">MTTRRNFLLLAGTGLALGAAGCRDTATPPATATAPDVLLAETGRGLVRLTPQGTVDYGPAAVLSSDGARLAVVREGVLSLIATGTGETIGTTGVPAGWLPRVASPDGRACALSRTAESVVPQGRERTSLLVVVDGRTREYDLPGVVEPDAFSGDANALFVLEWQPSGAPDHYRVRVLDLGSGKVAPLNTRAKVPVPNGAEEQMRGEGRQAVAAGNLLLTLYTHQPGHRHTRDLLSGRPGNAHAFVHVLHLADRWAYCLDLPHPFGEGPAAGHAIAADAEGLAVVDGTSGQIAYANLETLTIDRTGPAQIPAGTAAALAFTGDRRALAGAGDRVSVLDRTSGAVTGGWHVPAPLLGLGLSRDGARVYAGTTGAVHWLDATTGTPLGQVEVQGLTTLRHVA</sequence>
<dbReference type="InterPro" id="IPR015943">
    <property type="entry name" value="WD40/YVTN_repeat-like_dom_sf"/>
</dbReference>
<evidence type="ECO:0000313" key="2">
    <source>
        <dbReference type="Proteomes" id="UP000676967"/>
    </source>
</evidence>
<dbReference type="InterPro" id="IPR006311">
    <property type="entry name" value="TAT_signal"/>
</dbReference>
<dbReference type="Gene3D" id="2.130.10.10">
    <property type="entry name" value="YVTN repeat-like/Quinoprotein amine dehydrogenase"/>
    <property type="match status" value="1"/>
</dbReference>
<dbReference type="RefSeq" id="WP_189332771.1">
    <property type="nucleotide sequence ID" value="NZ_AP023356.1"/>
</dbReference>
<name>A0ABM7LNP4_9ACTN</name>